<feature type="domain" description="Beta-lactamase-related" evidence="1">
    <location>
        <begin position="44"/>
        <end position="389"/>
    </location>
</feature>
<dbReference type="AlphaFoldDB" id="A0AAW4XKE8"/>
<comment type="caution">
    <text evidence="2">The sequence shown here is derived from an EMBL/GenBank/DDBJ whole genome shotgun (WGS) entry which is preliminary data.</text>
</comment>
<evidence type="ECO:0000313" key="3">
    <source>
        <dbReference type="Proteomes" id="UP001198630"/>
    </source>
</evidence>
<dbReference type="Gene3D" id="3.40.710.10">
    <property type="entry name" value="DD-peptidase/beta-lactamase superfamily"/>
    <property type="match status" value="1"/>
</dbReference>
<dbReference type="InterPro" id="IPR050491">
    <property type="entry name" value="AmpC-like"/>
</dbReference>
<dbReference type="Pfam" id="PF00144">
    <property type="entry name" value="Beta-lactamase"/>
    <property type="match status" value="1"/>
</dbReference>
<dbReference type="PROSITE" id="PS51257">
    <property type="entry name" value="PROKAR_LIPOPROTEIN"/>
    <property type="match status" value="1"/>
</dbReference>
<dbReference type="InterPro" id="IPR012338">
    <property type="entry name" value="Beta-lactam/transpept-like"/>
</dbReference>
<dbReference type="RefSeq" id="WP_016692593.1">
    <property type="nucleotide sequence ID" value="NZ_CP027557.1"/>
</dbReference>
<reference evidence="2" key="1">
    <citation type="submission" date="2021-11" db="EMBL/GenBank/DDBJ databases">
        <title>Development of a sustainable strategy for remediation of hydrocarbon-contaminated territories based on the waste exchange concept.</title>
        <authorList>
            <person name="Elkin A."/>
        </authorList>
    </citation>
    <scope>NUCLEOTIDE SEQUENCE</scope>
    <source>
        <strain evidence="2">IEGM 757</strain>
    </source>
</reference>
<protein>
    <submittedName>
        <fullName evidence="2">Beta-lactamase family protein</fullName>
    </submittedName>
</protein>
<dbReference type="SUPFAM" id="SSF56601">
    <property type="entry name" value="beta-lactamase/transpeptidase-like"/>
    <property type="match status" value="1"/>
</dbReference>
<evidence type="ECO:0000259" key="1">
    <source>
        <dbReference type="Pfam" id="PF00144"/>
    </source>
</evidence>
<evidence type="ECO:0000313" key="2">
    <source>
        <dbReference type="EMBL" id="MCD2113542.1"/>
    </source>
</evidence>
<dbReference type="Proteomes" id="UP001198630">
    <property type="component" value="Unassembled WGS sequence"/>
</dbReference>
<dbReference type="InterPro" id="IPR001466">
    <property type="entry name" value="Beta-lactam-related"/>
</dbReference>
<gene>
    <name evidence="2" type="ORF">LQ384_20735</name>
</gene>
<sequence>MLIGRKAPALICAVGILCACSPSGDDPTAQAQPTNSAGTDAIVQIVDEAMADRHLRAVLVRVSQGGEEIVTRAFGESMTGVPATTDMHFRNGAVAISYVATVLLQLVDEGVVGLDDRVSQWLPDLAHADRVTLGQLAQMTSGYPDYVLGNDEFADASYADPFRAWTPDELLAYATSKPLLYEPGTNWNYAHTNYVILGSALEEITGRPMDELVRERVLEPLGLDGTAASQTAAMPDPVLHAFSSERREFLGVPAGTPFYEESTFWNPSWTITSGAVQTSTIFDLHDTAVAIGTGELLSEESYAAMVSTDLRGRTHAQPDCSTCFEQSEAYTYGLGVVITGDWLMQNPMFGGYSAVEAYLPEQEVAIALAVTYEPEAFDDTGGYVNEADALFRRIAAEVAPDHAPPTHERPAGN</sequence>
<dbReference type="PANTHER" id="PTHR46825">
    <property type="entry name" value="D-ALANYL-D-ALANINE-CARBOXYPEPTIDASE/ENDOPEPTIDASE AMPH"/>
    <property type="match status" value="1"/>
</dbReference>
<dbReference type="EMBL" id="JAJNCO010000012">
    <property type="protein sequence ID" value="MCD2113542.1"/>
    <property type="molecule type" value="Genomic_DNA"/>
</dbReference>
<dbReference type="PANTHER" id="PTHR46825:SF7">
    <property type="entry name" value="D-ALANYL-D-ALANINE CARBOXYPEPTIDASE"/>
    <property type="match status" value="1"/>
</dbReference>
<proteinExistence type="predicted"/>
<name>A0AAW4XKE8_RHORH</name>
<organism evidence="2 3">
    <name type="scientific">Rhodococcus rhodochrous</name>
    <dbReference type="NCBI Taxonomy" id="1829"/>
    <lineage>
        <taxon>Bacteria</taxon>
        <taxon>Bacillati</taxon>
        <taxon>Actinomycetota</taxon>
        <taxon>Actinomycetes</taxon>
        <taxon>Mycobacteriales</taxon>
        <taxon>Nocardiaceae</taxon>
        <taxon>Rhodococcus</taxon>
    </lineage>
</organism>
<accession>A0AAW4XKE8</accession>